<dbReference type="Proteomes" id="UP000620124">
    <property type="component" value="Unassembled WGS sequence"/>
</dbReference>
<evidence type="ECO:0000256" key="3">
    <source>
        <dbReference type="ARBA" id="ARBA00023186"/>
    </source>
</evidence>
<dbReference type="PANTHER" id="PTHR12425:SF5">
    <property type="entry name" value="SYNEMBRYN"/>
    <property type="match status" value="1"/>
</dbReference>
<dbReference type="GO" id="GO:0005737">
    <property type="term" value="C:cytoplasm"/>
    <property type="evidence" value="ECO:0007669"/>
    <property type="project" value="TreeGrafter"/>
</dbReference>
<evidence type="ECO:0000256" key="2">
    <source>
        <dbReference type="ARBA" id="ARBA00022658"/>
    </source>
</evidence>
<organism evidence="5 6">
    <name type="scientific">Mycena venus</name>
    <dbReference type="NCBI Taxonomy" id="2733690"/>
    <lineage>
        <taxon>Eukaryota</taxon>
        <taxon>Fungi</taxon>
        <taxon>Dikarya</taxon>
        <taxon>Basidiomycota</taxon>
        <taxon>Agaricomycotina</taxon>
        <taxon>Agaricomycetes</taxon>
        <taxon>Agaricomycetidae</taxon>
        <taxon>Agaricales</taxon>
        <taxon>Marasmiineae</taxon>
        <taxon>Mycenaceae</taxon>
        <taxon>Mycena</taxon>
    </lineage>
</organism>
<dbReference type="InterPro" id="IPR019318">
    <property type="entry name" value="Gua_nucleotide_exch_fac_Ric8"/>
</dbReference>
<dbReference type="GO" id="GO:0001965">
    <property type="term" value="F:G-protein alpha-subunit binding"/>
    <property type="evidence" value="ECO:0007669"/>
    <property type="project" value="TreeGrafter"/>
</dbReference>
<feature type="compositionally biased region" description="Basic and acidic residues" evidence="4">
    <location>
        <begin position="448"/>
        <end position="462"/>
    </location>
</feature>
<evidence type="ECO:0000256" key="4">
    <source>
        <dbReference type="SAM" id="MobiDB-lite"/>
    </source>
</evidence>
<evidence type="ECO:0000256" key="1">
    <source>
        <dbReference type="ARBA" id="ARBA00009049"/>
    </source>
</evidence>
<protein>
    <recommendedName>
        <fullName evidence="7">Guanine nucleotide exchange factor</fullName>
    </recommendedName>
</protein>
<evidence type="ECO:0008006" key="7">
    <source>
        <dbReference type="Google" id="ProtNLM"/>
    </source>
</evidence>
<accession>A0A8H6XGZ0</accession>
<dbReference type="PANTHER" id="PTHR12425">
    <property type="entry name" value="SYNEMBRYN"/>
    <property type="match status" value="1"/>
</dbReference>
<dbReference type="GO" id="GO:0005085">
    <property type="term" value="F:guanyl-nucleotide exchange factor activity"/>
    <property type="evidence" value="ECO:0007669"/>
    <property type="project" value="UniProtKB-KW"/>
</dbReference>
<sequence>MSTLLQQYHAASSLSVQTVLKGIVNAGPSPFDQASRSELIESLLKDLNAADSRISSKDNALALLALKTLGQDPTGAEALGTVSNLSILLELVISTKHDTKASNEALRCIANTLLLAGCSRSVFIDPKVKGSETCISLLETPSPFIVSLVEEKRNGNTVIDILGRKVDLLLPSVTSGNKIAREAMVEVLKLTMRIFIHYLKYLDSKSEPDDASDNWCSNLDSIVPPLLRVFRALLPTSPSPIVAPLTNAIHTLIWIPVSLFPTDTILQTHSLLENAFLHYFPDALDPDDPSVRELAMSEAGPGSATDSSPLDLQLGPLVALIARQCVADETARTRTRDWLCPADLDRSAAAGSLESRPDMLGRCLRLLGSVYHPQLKSTVGQMLFAMCNSDAATMSTLLGYGNVAGFLFSMNIMSAPPAPAPSATTPAAVSAAAAENINPITGTAQEARPPDPEMSSEEKEREMEKLFVLFDRLERTGTLPPSQNPIRRAIEKAANTPSLPDKDDEE</sequence>
<dbReference type="GO" id="GO:0007186">
    <property type="term" value="P:G protein-coupled receptor signaling pathway"/>
    <property type="evidence" value="ECO:0007669"/>
    <property type="project" value="TreeGrafter"/>
</dbReference>
<evidence type="ECO:0000313" key="6">
    <source>
        <dbReference type="Proteomes" id="UP000620124"/>
    </source>
</evidence>
<proteinExistence type="inferred from homology"/>
<dbReference type="Pfam" id="PF10165">
    <property type="entry name" value="Ric8"/>
    <property type="match status" value="2"/>
</dbReference>
<evidence type="ECO:0000313" key="5">
    <source>
        <dbReference type="EMBL" id="KAF7340264.1"/>
    </source>
</evidence>
<keyword evidence="2" id="KW-0344">Guanine-nucleotide releasing factor</keyword>
<dbReference type="AlphaFoldDB" id="A0A8H6XGZ0"/>
<dbReference type="EMBL" id="JACAZI010000019">
    <property type="protein sequence ID" value="KAF7340264.1"/>
    <property type="molecule type" value="Genomic_DNA"/>
</dbReference>
<keyword evidence="6" id="KW-1185">Reference proteome</keyword>
<comment type="similarity">
    <text evidence="1">Belongs to the synembryn family.</text>
</comment>
<reference evidence="5" key="1">
    <citation type="submission" date="2020-05" db="EMBL/GenBank/DDBJ databases">
        <title>Mycena genomes resolve the evolution of fungal bioluminescence.</title>
        <authorList>
            <person name="Tsai I.J."/>
        </authorList>
    </citation>
    <scope>NUCLEOTIDE SEQUENCE</scope>
    <source>
        <strain evidence="5">CCC161011</strain>
    </source>
</reference>
<feature type="region of interest" description="Disordered" evidence="4">
    <location>
        <begin position="440"/>
        <end position="462"/>
    </location>
</feature>
<name>A0A8H6XGZ0_9AGAR</name>
<feature type="region of interest" description="Disordered" evidence="4">
    <location>
        <begin position="474"/>
        <end position="506"/>
    </location>
</feature>
<comment type="caution">
    <text evidence="5">The sequence shown here is derived from an EMBL/GenBank/DDBJ whole genome shotgun (WGS) entry which is preliminary data.</text>
</comment>
<dbReference type="OrthoDB" id="5585685at2759"/>
<keyword evidence="3" id="KW-0143">Chaperone</keyword>
<gene>
    <name evidence="5" type="ORF">MVEN_01945300</name>
</gene>